<evidence type="ECO:0000313" key="2">
    <source>
        <dbReference type="Proteomes" id="UP001549799"/>
    </source>
</evidence>
<evidence type="ECO:0000313" key="1">
    <source>
        <dbReference type="EMBL" id="MET6989183.1"/>
    </source>
</evidence>
<accession>A0ABV2SPU5</accession>
<organism evidence="1 2">
    <name type="scientific">Sediminicola arcticus</name>
    <dbReference type="NCBI Taxonomy" id="1574308"/>
    <lineage>
        <taxon>Bacteria</taxon>
        <taxon>Pseudomonadati</taxon>
        <taxon>Bacteroidota</taxon>
        <taxon>Flavobacteriia</taxon>
        <taxon>Flavobacteriales</taxon>
        <taxon>Flavobacteriaceae</taxon>
        <taxon>Sediminicola</taxon>
    </lineage>
</organism>
<protein>
    <submittedName>
        <fullName evidence="1">Uncharacterized protein</fullName>
    </submittedName>
</protein>
<name>A0ABV2SPU5_9FLAO</name>
<keyword evidence="2" id="KW-1185">Reference proteome</keyword>
<dbReference type="RefSeq" id="WP_354613552.1">
    <property type="nucleotide sequence ID" value="NZ_JBEXAE010000001.1"/>
</dbReference>
<dbReference type="EMBL" id="JBEXAE010000001">
    <property type="protein sequence ID" value="MET6989183.1"/>
    <property type="molecule type" value="Genomic_DNA"/>
</dbReference>
<proteinExistence type="predicted"/>
<sequence length="249" mass="28747">MTQKTFFIIIFGLIFCLSSNGQKSEFQEIDSQLTNNFKKMLSAESELRFDRLSPGFTKQILNFLANPVTFRNEFDSLSKYLTIKTSPDNKIKFYSWDDLTGGTWHNINCVAQFETDNGKIIVQQINSGKEAELGRYTDSEIYEVFELNTEIEKLYLTIAWGTHGSGQQHQIVQIFRINGDTLLKCNSCFADNKDLVIEYPRSEKANLTFDPVKNILHFNEFKFDEEKGRYKATGKTISLEFINGVFTRK</sequence>
<gene>
    <name evidence="1" type="ORF">ABXZ36_00815</name>
</gene>
<comment type="caution">
    <text evidence="1">The sequence shown here is derived from an EMBL/GenBank/DDBJ whole genome shotgun (WGS) entry which is preliminary data.</text>
</comment>
<reference evidence="1 2" key="1">
    <citation type="submission" date="2024-07" db="EMBL/GenBank/DDBJ databases">
        <title>The genome sequence of type strain Sediminicola arcticus GDMCC 1.2805.</title>
        <authorList>
            <person name="Liu Y."/>
        </authorList>
    </citation>
    <scope>NUCLEOTIDE SEQUENCE [LARGE SCALE GENOMIC DNA]</scope>
    <source>
        <strain evidence="1 2">GDMCC 1.2805</strain>
    </source>
</reference>
<dbReference type="Proteomes" id="UP001549799">
    <property type="component" value="Unassembled WGS sequence"/>
</dbReference>